<protein>
    <submittedName>
        <fullName evidence="1">Uncharacterized protein</fullName>
    </submittedName>
</protein>
<accession>A0A834IZP1</accession>
<keyword evidence="2" id="KW-1185">Reference proteome</keyword>
<name>A0A834IZP1_VESVU</name>
<organism evidence="1 2">
    <name type="scientific">Vespula vulgaris</name>
    <name type="common">Yellow jacket</name>
    <name type="synonym">Wasp</name>
    <dbReference type="NCBI Taxonomy" id="7454"/>
    <lineage>
        <taxon>Eukaryota</taxon>
        <taxon>Metazoa</taxon>
        <taxon>Ecdysozoa</taxon>
        <taxon>Arthropoda</taxon>
        <taxon>Hexapoda</taxon>
        <taxon>Insecta</taxon>
        <taxon>Pterygota</taxon>
        <taxon>Neoptera</taxon>
        <taxon>Endopterygota</taxon>
        <taxon>Hymenoptera</taxon>
        <taxon>Apocrita</taxon>
        <taxon>Aculeata</taxon>
        <taxon>Vespoidea</taxon>
        <taxon>Vespidae</taxon>
        <taxon>Vespinae</taxon>
        <taxon>Vespula</taxon>
    </lineage>
</organism>
<dbReference type="EMBL" id="JACSEA010000023">
    <property type="protein sequence ID" value="KAF7379329.1"/>
    <property type="molecule type" value="Genomic_DNA"/>
</dbReference>
<dbReference type="AlphaFoldDB" id="A0A834IZP1"/>
<reference evidence="1" key="1">
    <citation type="journal article" date="2020" name="G3 (Bethesda)">
        <title>High-Quality Assemblies for Three Invasive Social Wasps from the &lt;i&gt;Vespula&lt;/i&gt; Genus.</title>
        <authorList>
            <person name="Harrop T.W.R."/>
            <person name="Guhlin J."/>
            <person name="McLaughlin G.M."/>
            <person name="Permina E."/>
            <person name="Stockwell P."/>
            <person name="Gilligan J."/>
            <person name="Le Lec M.F."/>
            <person name="Gruber M.A.M."/>
            <person name="Quinn O."/>
            <person name="Lovegrove M."/>
            <person name="Duncan E.J."/>
            <person name="Remnant E.J."/>
            <person name="Van Eeckhoven J."/>
            <person name="Graham B."/>
            <person name="Knapp R.A."/>
            <person name="Langford K.W."/>
            <person name="Kronenberg Z."/>
            <person name="Press M.O."/>
            <person name="Eacker S.M."/>
            <person name="Wilson-Rankin E.E."/>
            <person name="Purcell J."/>
            <person name="Lester P.J."/>
            <person name="Dearden P.K."/>
        </authorList>
    </citation>
    <scope>NUCLEOTIDE SEQUENCE</scope>
    <source>
        <strain evidence="1">Marl-1</strain>
    </source>
</reference>
<comment type="caution">
    <text evidence="1">The sequence shown here is derived from an EMBL/GenBank/DDBJ whole genome shotgun (WGS) entry which is preliminary data.</text>
</comment>
<dbReference type="Proteomes" id="UP000614350">
    <property type="component" value="Unassembled WGS sequence"/>
</dbReference>
<sequence length="168" mass="19697">MFEREYRLNLEYTAIQLPHIEGALVVAPLATQRDVPGINTAVLWMVVKQQVIRSVVVEVALRERVWYNKYLPRYTKPTEDENSSDSLEVLQRSRIDLYLNCNSKKDKKISTTYHQIKQHWTSKRYTKPTEDESSSKSLDVLQRSRIHLYLNCNSKEDTKSSTTLHQII</sequence>
<gene>
    <name evidence="1" type="ORF">HZH66_014700</name>
</gene>
<evidence type="ECO:0000313" key="1">
    <source>
        <dbReference type="EMBL" id="KAF7379329.1"/>
    </source>
</evidence>
<proteinExistence type="predicted"/>
<evidence type="ECO:0000313" key="2">
    <source>
        <dbReference type="Proteomes" id="UP000614350"/>
    </source>
</evidence>